<keyword evidence="3" id="KW-1185">Reference proteome</keyword>
<dbReference type="EMBL" id="BEXD01000780">
    <property type="protein sequence ID" value="GBB90145.1"/>
    <property type="molecule type" value="Genomic_DNA"/>
</dbReference>
<proteinExistence type="predicted"/>
<dbReference type="InterPro" id="IPR058524">
    <property type="entry name" value="DUF8211"/>
</dbReference>
<dbReference type="Pfam" id="PF26638">
    <property type="entry name" value="DUF8211"/>
    <property type="match status" value="1"/>
</dbReference>
<evidence type="ECO:0000313" key="2">
    <source>
        <dbReference type="EMBL" id="GBB90145.1"/>
    </source>
</evidence>
<dbReference type="AlphaFoldDB" id="A0A2Z6QKE3"/>
<accession>A0A2Z6QKE3</accession>
<reference evidence="2 3" key="1">
    <citation type="submission" date="2017-11" db="EMBL/GenBank/DDBJ databases">
        <title>The genome of Rhizophagus clarus HR1 reveals common genetic basis of auxotrophy among arbuscular mycorrhizal fungi.</title>
        <authorList>
            <person name="Kobayashi Y."/>
        </authorList>
    </citation>
    <scope>NUCLEOTIDE SEQUENCE [LARGE SCALE GENOMIC DNA]</scope>
    <source>
        <strain evidence="2 3">HR1</strain>
    </source>
</reference>
<protein>
    <recommendedName>
        <fullName evidence="1">DUF8211 domain-containing protein</fullName>
    </recommendedName>
</protein>
<name>A0A2Z6QKE3_9GLOM</name>
<organism evidence="2 3">
    <name type="scientific">Rhizophagus clarus</name>
    <dbReference type="NCBI Taxonomy" id="94130"/>
    <lineage>
        <taxon>Eukaryota</taxon>
        <taxon>Fungi</taxon>
        <taxon>Fungi incertae sedis</taxon>
        <taxon>Mucoromycota</taxon>
        <taxon>Glomeromycotina</taxon>
        <taxon>Glomeromycetes</taxon>
        <taxon>Glomerales</taxon>
        <taxon>Glomeraceae</taxon>
        <taxon>Rhizophagus</taxon>
    </lineage>
</organism>
<feature type="domain" description="DUF8211" evidence="1">
    <location>
        <begin position="257"/>
        <end position="391"/>
    </location>
</feature>
<comment type="caution">
    <text evidence="2">The sequence shown here is derived from an EMBL/GenBank/DDBJ whole genome shotgun (WGS) entry which is preliminary data.</text>
</comment>
<sequence>MSLSTLSSPSPSSHNTLQYNLPVAVKHFHVTNSDRRGYNSLYEWKRSKTFFFEIPDERPNLSLVYSDQQNVIPTIHTNDFRCPEDTHVYFYFHYPNKKFCISTLVTLFFSLQRVISRRIQNKYFALIRNKLHERLLIISKRSEATHQNNQVTRTFFNFSYKKYRFKFGIYVPCHFNFNTPNETLCTTPSPIVMSYSTPPLQITNKNGNYYRQGCVHHQKHIFKFKKSSSPSALSSSDTMASSFTLPPLPESKDKLSHLKAIHKKWFNNTITTVTSHRRGIEYQTKYQHLNCDSFNGVPQRYIFCKNYFNPSLISPDHYRKKTLEKQAKHRSHYDKKAKAITISAYHSRKFLGHNTIKQAAKISQYLSPYNRTFYKVIKHLPLSRLSRTPEALPYISTRDHIIVQDKHINPPVKKPKIFNQNDLTNFKDQLTKLLPFIPLSLSDTLDDQLHSITRTFQERQLELIDSPDLLDIAECNRNSSAHMHRLLRKKLPKIFHSPSIEQPDEDMGMIISEQSSANSGPPIFKVRINKRVSSFHDHVMKNKRNKFIPIDSPFTTNNQDRALSISLSATSSHPIDTLFRTFNSFSQ</sequence>
<dbReference type="Proteomes" id="UP000247702">
    <property type="component" value="Unassembled WGS sequence"/>
</dbReference>
<evidence type="ECO:0000313" key="3">
    <source>
        <dbReference type="Proteomes" id="UP000247702"/>
    </source>
</evidence>
<gene>
    <name evidence="2" type="ORF">RclHR1_01700008</name>
</gene>
<evidence type="ECO:0000259" key="1">
    <source>
        <dbReference type="Pfam" id="PF26638"/>
    </source>
</evidence>